<comment type="caution">
    <text evidence="5">The sequence shown here is derived from an EMBL/GenBank/DDBJ whole genome shotgun (WGS) entry which is preliminary data.</text>
</comment>
<evidence type="ECO:0000256" key="1">
    <source>
        <dbReference type="ARBA" id="ARBA00004123"/>
    </source>
</evidence>
<dbReference type="PANTHER" id="PTHR31319:SF110">
    <property type="entry name" value="CCT MOTIF FAMILY PROTEIN"/>
    <property type="match status" value="1"/>
</dbReference>
<evidence type="ECO:0000256" key="2">
    <source>
        <dbReference type="ARBA" id="ARBA00023242"/>
    </source>
</evidence>
<dbReference type="EMBL" id="JAVIJP010000100">
    <property type="protein sequence ID" value="KAL3614875.1"/>
    <property type="molecule type" value="Genomic_DNA"/>
</dbReference>
<dbReference type="GO" id="GO:0005634">
    <property type="term" value="C:nucleus"/>
    <property type="evidence" value="ECO:0007669"/>
    <property type="project" value="UniProtKB-SubCell"/>
</dbReference>
<dbReference type="Proteomes" id="UP001632038">
    <property type="component" value="Unassembled WGS sequence"/>
</dbReference>
<feature type="domain" description="CCT" evidence="4">
    <location>
        <begin position="134"/>
        <end position="176"/>
    </location>
</feature>
<dbReference type="AlphaFoldDB" id="A0ABD3BDF8"/>
<dbReference type="PROSITE" id="PS51017">
    <property type="entry name" value="CCT"/>
    <property type="match status" value="1"/>
</dbReference>
<proteinExistence type="predicted"/>
<dbReference type="Pfam" id="PF06203">
    <property type="entry name" value="CCT"/>
    <property type="match status" value="1"/>
</dbReference>
<dbReference type="PANTHER" id="PTHR31319">
    <property type="entry name" value="ZINC FINGER PROTEIN CONSTANS-LIKE 4"/>
    <property type="match status" value="1"/>
</dbReference>
<name>A0ABD3BDF8_9LAMI</name>
<evidence type="ECO:0000313" key="6">
    <source>
        <dbReference type="Proteomes" id="UP001632038"/>
    </source>
</evidence>
<gene>
    <name evidence="5" type="ORF">CASFOL_040536</name>
</gene>
<keyword evidence="6" id="KW-1185">Reference proteome</keyword>
<protein>
    <recommendedName>
        <fullName evidence="4">CCT domain-containing protein</fullName>
    </recommendedName>
</protein>
<comment type="subcellular location">
    <subcellularLocation>
        <location evidence="1 3">Nucleus</location>
    </subcellularLocation>
</comment>
<evidence type="ECO:0000313" key="5">
    <source>
        <dbReference type="EMBL" id="KAL3614875.1"/>
    </source>
</evidence>
<evidence type="ECO:0000256" key="3">
    <source>
        <dbReference type="PROSITE-ProRule" id="PRU00357"/>
    </source>
</evidence>
<keyword evidence="2 3" id="KW-0539">Nucleus</keyword>
<accession>A0ABD3BDF8</accession>
<organism evidence="5 6">
    <name type="scientific">Castilleja foliolosa</name>
    <dbReference type="NCBI Taxonomy" id="1961234"/>
    <lineage>
        <taxon>Eukaryota</taxon>
        <taxon>Viridiplantae</taxon>
        <taxon>Streptophyta</taxon>
        <taxon>Embryophyta</taxon>
        <taxon>Tracheophyta</taxon>
        <taxon>Spermatophyta</taxon>
        <taxon>Magnoliopsida</taxon>
        <taxon>eudicotyledons</taxon>
        <taxon>Gunneridae</taxon>
        <taxon>Pentapetalae</taxon>
        <taxon>asterids</taxon>
        <taxon>lamiids</taxon>
        <taxon>Lamiales</taxon>
        <taxon>Orobanchaceae</taxon>
        <taxon>Pedicularideae</taxon>
        <taxon>Castillejinae</taxon>
        <taxon>Castilleja</taxon>
    </lineage>
</organism>
<dbReference type="InterPro" id="IPR010402">
    <property type="entry name" value="CCT_domain"/>
</dbReference>
<dbReference type="InterPro" id="IPR045281">
    <property type="entry name" value="CONSTANS-like"/>
</dbReference>
<evidence type="ECO:0000259" key="4">
    <source>
        <dbReference type="PROSITE" id="PS51017"/>
    </source>
</evidence>
<reference evidence="6" key="1">
    <citation type="journal article" date="2024" name="IScience">
        <title>Strigolactones Initiate the Formation of Haustorium-like Structures in Castilleja.</title>
        <authorList>
            <person name="Buerger M."/>
            <person name="Peterson D."/>
            <person name="Chory J."/>
        </authorList>
    </citation>
    <scope>NUCLEOTIDE SEQUENCE [LARGE SCALE GENOMIC DNA]</scope>
</reference>
<sequence length="227" mass="25720">MDASLVPCQQTYDNYTFTPELFGFPITTTCADIDVSSDKTSPDNMFFNNNIYDHMAVPTLSKTEMGFRDLSGFSVTRVFEPGDQEISSGLMPVNYYPAYHDQIAANNWGLLQSKQVASVEEAEVKVGRYSVEERKGRILRYLKKRNQRNFNKTIKYACRKTLADKRVRVRGRFAKNNDPSEEKNGLNTSDQSFVQNGSCYDEMICSDDDWLQAAMAGLLYLPYLAGG</sequence>